<dbReference type="Proteomes" id="UP001419268">
    <property type="component" value="Unassembled WGS sequence"/>
</dbReference>
<accession>A0AAP0JUP1</accession>
<keyword evidence="2" id="KW-1185">Reference proteome</keyword>
<dbReference type="AlphaFoldDB" id="A0AAP0JUP1"/>
<comment type="caution">
    <text evidence="1">The sequence shown here is derived from an EMBL/GenBank/DDBJ whole genome shotgun (WGS) entry which is preliminary data.</text>
</comment>
<protein>
    <submittedName>
        <fullName evidence="1">Uncharacterized protein</fullName>
    </submittedName>
</protein>
<gene>
    <name evidence="1" type="ORF">Scep_010213</name>
</gene>
<reference evidence="1 2" key="1">
    <citation type="submission" date="2024-01" db="EMBL/GenBank/DDBJ databases">
        <title>Genome assemblies of Stephania.</title>
        <authorList>
            <person name="Yang L."/>
        </authorList>
    </citation>
    <scope>NUCLEOTIDE SEQUENCE [LARGE SCALE GENOMIC DNA]</scope>
    <source>
        <strain evidence="1">JXDWG</strain>
        <tissue evidence="1">Leaf</tissue>
    </source>
</reference>
<name>A0AAP0JUP1_9MAGN</name>
<organism evidence="1 2">
    <name type="scientific">Stephania cephalantha</name>
    <dbReference type="NCBI Taxonomy" id="152367"/>
    <lineage>
        <taxon>Eukaryota</taxon>
        <taxon>Viridiplantae</taxon>
        <taxon>Streptophyta</taxon>
        <taxon>Embryophyta</taxon>
        <taxon>Tracheophyta</taxon>
        <taxon>Spermatophyta</taxon>
        <taxon>Magnoliopsida</taxon>
        <taxon>Ranunculales</taxon>
        <taxon>Menispermaceae</taxon>
        <taxon>Menispermoideae</taxon>
        <taxon>Cissampelideae</taxon>
        <taxon>Stephania</taxon>
    </lineage>
</organism>
<dbReference type="EMBL" id="JBBNAG010000004">
    <property type="protein sequence ID" value="KAK9140532.1"/>
    <property type="molecule type" value="Genomic_DNA"/>
</dbReference>
<proteinExistence type="predicted"/>
<sequence>MEEPIDLRLTYDRERAMDSALASTSIEPNFLSIMQPSHVHQRFFSELDG</sequence>
<evidence type="ECO:0000313" key="1">
    <source>
        <dbReference type="EMBL" id="KAK9140532.1"/>
    </source>
</evidence>
<evidence type="ECO:0000313" key="2">
    <source>
        <dbReference type="Proteomes" id="UP001419268"/>
    </source>
</evidence>